<comment type="caution">
    <text evidence="1">The sequence shown here is derived from an EMBL/GenBank/DDBJ whole genome shotgun (WGS) entry which is preliminary data.</text>
</comment>
<dbReference type="AlphaFoldDB" id="X1A4W2"/>
<feature type="non-terminal residue" evidence="1">
    <location>
        <position position="1"/>
    </location>
</feature>
<dbReference type="EMBL" id="BART01009401">
    <property type="protein sequence ID" value="GAG67818.1"/>
    <property type="molecule type" value="Genomic_DNA"/>
</dbReference>
<proteinExistence type="predicted"/>
<evidence type="ECO:0000313" key="1">
    <source>
        <dbReference type="EMBL" id="GAG67818.1"/>
    </source>
</evidence>
<name>X1A4W2_9ZZZZ</name>
<gene>
    <name evidence="1" type="ORF">S01H4_20842</name>
</gene>
<protein>
    <submittedName>
        <fullName evidence="1">Uncharacterized protein</fullName>
    </submittedName>
</protein>
<accession>X1A4W2</accession>
<organism evidence="1">
    <name type="scientific">marine sediment metagenome</name>
    <dbReference type="NCBI Taxonomy" id="412755"/>
    <lineage>
        <taxon>unclassified sequences</taxon>
        <taxon>metagenomes</taxon>
        <taxon>ecological metagenomes</taxon>
    </lineage>
</organism>
<reference evidence="1" key="1">
    <citation type="journal article" date="2014" name="Front. Microbiol.">
        <title>High frequency of phylogenetically diverse reductive dehalogenase-homologous genes in deep subseafloor sedimentary metagenomes.</title>
        <authorList>
            <person name="Kawai M."/>
            <person name="Futagami T."/>
            <person name="Toyoda A."/>
            <person name="Takaki Y."/>
            <person name="Nishi S."/>
            <person name="Hori S."/>
            <person name="Arai W."/>
            <person name="Tsubouchi T."/>
            <person name="Morono Y."/>
            <person name="Uchiyama I."/>
            <person name="Ito T."/>
            <person name="Fujiyama A."/>
            <person name="Inagaki F."/>
            <person name="Takami H."/>
        </authorList>
    </citation>
    <scope>NUCLEOTIDE SEQUENCE</scope>
    <source>
        <strain evidence="1">Expedition CK06-06</strain>
    </source>
</reference>
<sequence length="46" mass="5275">QFCEKLIGEDFVVIDKDDSPSGAKKVILWDLPYDKVYSKYRSAHLG</sequence>